<dbReference type="InterPro" id="IPR036866">
    <property type="entry name" value="RibonucZ/Hydroxyglut_hydro"/>
</dbReference>
<sequence length="228" mass="25170">MLESFGPDIWIADGPVVSAIAGFHYPTRMAVIRLKNGTLVIWSPVTPSPELFDAIDALGPVGHILAPNTLHHLALPDWHMRYPTALIHPAPGLAEKRTDLAFSSDLGDAPHLAWAGEIDQIVVPNSIADEVVFFHKASGSVIFTDLLQNMPRGWYSGWRSIVARLDLMTGTTPRVPRKFRMALRARKAAEPISRVLDWPAERVLMAHGTPVTNDAQSYLRSAFGWLVK</sequence>
<protein>
    <recommendedName>
        <fullName evidence="3">DUF4336 domain-containing protein</fullName>
    </recommendedName>
</protein>
<dbReference type="eggNOG" id="COG4221">
    <property type="taxonomic scope" value="Bacteria"/>
</dbReference>
<evidence type="ECO:0000313" key="2">
    <source>
        <dbReference type="Proteomes" id="UP000030004"/>
    </source>
</evidence>
<dbReference type="Proteomes" id="UP000030004">
    <property type="component" value="Unassembled WGS sequence"/>
</dbReference>
<dbReference type="PANTHER" id="PTHR33835:SF1">
    <property type="entry name" value="METALLO-BETA-LACTAMASE DOMAIN-CONTAINING PROTEIN"/>
    <property type="match status" value="1"/>
</dbReference>
<dbReference type="InterPro" id="IPR025638">
    <property type="entry name" value="DUF4336"/>
</dbReference>
<proteinExistence type="predicted"/>
<accession>A0A0A0EL42</accession>
<gene>
    <name evidence="1" type="ORF">ATO9_07530</name>
</gene>
<dbReference type="RefSeq" id="WP_043747252.1">
    <property type="nucleotide sequence ID" value="NZ_AQQX01000002.1"/>
</dbReference>
<dbReference type="EMBL" id="AQQX01000002">
    <property type="protein sequence ID" value="KGM49852.1"/>
    <property type="molecule type" value="Genomic_DNA"/>
</dbReference>
<dbReference type="OrthoDB" id="450111at2"/>
<dbReference type="AlphaFoldDB" id="A0A0A0EL42"/>
<keyword evidence="2" id="KW-1185">Reference proteome</keyword>
<dbReference type="PANTHER" id="PTHR33835">
    <property type="entry name" value="YALI0C07656P"/>
    <property type="match status" value="1"/>
</dbReference>
<comment type="caution">
    <text evidence="1">The sequence shown here is derived from an EMBL/GenBank/DDBJ whole genome shotgun (WGS) entry which is preliminary data.</text>
</comment>
<dbReference type="Pfam" id="PF14234">
    <property type="entry name" value="DUF4336"/>
    <property type="match status" value="1"/>
</dbReference>
<dbReference type="SUPFAM" id="SSF56281">
    <property type="entry name" value="Metallo-hydrolase/oxidoreductase"/>
    <property type="match status" value="1"/>
</dbReference>
<evidence type="ECO:0008006" key="3">
    <source>
        <dbReference type="Google" id="ProtNLM"/>
    </source>
</evidence>
<evidence type="ECO:0000313" key="1">
    <source>
        <dbReference type="EMBL" id="KGM49852.1"/>
    </source>
</evidence>
<reference evidence="1 2" key="1">
    <citation type="journal article" date="2015" name="Antonie Van Leeuwenhoek">
        <title>Pseudooceanicola atlanticus gen. nov. sp. nov., isolated from surface seawater of the Atlantic Ocean and reclassification of Oceanicola batsensis, Oceanicola marinus, Oceanicola nitratireducens, Oceanicola nanhaiensis, Oceanicola antarcticus and Oceanicola flagellatus, as Pseudooceanicola batsensis comb. nov., Pseudooceanicola marinus comb. nov., Pseudooceanicola nitratireducens comb. nov., Pseudooceanicola nanhaiensis comb. nov., Pseudooceanicola antarcticus comb. nov., and Pseudooceanicola flagellatus comb. nov.</title>
        <authorList>
            <person name="Lai Q."/>
            <person name="Li G."/>
            <person name="Liu X."/>
            <person name="Du Y."/>
            <person name="Sun F."/>
            <person name="Shao Z."/>
        </authorList>
    </citation>
    <scope>NUCLEOTIDE SEQUENCE [LARGE SCALE GENOMIC DNA]</scope>
    <source>
        <strain evidence="1 2">22II-s11g</strain>
    </source>
</reference>
<name>A0A0A0EL42_9RHOB</name>
<dbReference type="STRING" id="1461694.ATO9_07530"/>
<organism evidence="1 2">
    <name type="scientific">Pseudooceanicola atlanticus</name>
    <dbReference type="NCBI Taxonomy" id="1461694"/>
    <lineage>
        <taxon>Bacteria</taxon>
        <taxon>Pseudomonadati</taxon>
        <taxon>Pseudomonadota</taxon>
        <taxon>Alphaproteobacteria</taxon>
        <taxon>Rhodobacterales</taxon>
        <taxon>Paracoccaceae</taxon>
        <taxon>Pseudooceanicola</taxon>
    </lineage>
</organism>